<dbReference type="InterPro" id="IPR012337">
    <property type="entry name" value="RNaseH-like_sf"/>
</dbReference>
<comment type="caution">
    <text evidence="16">The sequence shown here is derived from an EMBL/GenBank/DDBJ whole genome shotgun (WGS) entry which is preliminary data.</text>
</comment>
<keyword evidence="11" id="KW-0694">RNA-binding</keyword>
<evidence type="ECO:0000256" key="15">
    <source>
        <dbReference type="SAM" id="SignalP"/>
    </source>
</evidence>
<dbReference type="Pfam" id="PF04857">
    <property type="entry name" value="CAF1"/>
    <property type="match status" value="2"/>
</dbReference>
<evidence type="ECO:0000256" key="6">
    <source>
        <dbReference type="ARBA" id="ARBA00022490"/>
    </source>
</evidence>
<keyword evidence="17" id="KW-1185">Reference proteome</keyword>
<keyword evidence="7" id="KW-0540">Nuclease</keyword>
<dbReference type="AlphaFoldDB" id="A0A0C2J0Z7"/>
<feature type="chain" id="PRO_5002162913" description="poly(A)-specific ribonuclease" evidence="15">
    <location>
        <begin position="20"/>
        <end position="327"/>
    </location>
</feature>
<comment type="catalytic activity">
    <reaction evidence="1">
        <text>Exonucleolytic cleavage of poly(A) to 5'-AMP.</text>
        <dbReference type="EC" id="3.1.13.4"/>
    </reaction>
</comment>
<dbReference type="Gene3D" id="3.30.420.10">
    <property type="entry name" value="Ribonuclease H-like superfamily/Ribonuclease H"/>
    <property type="match status" value="1"/>
</dbReference>
<dbReference type="PANTHER" id="PTHR10797">
    <property type="entry name" value="CCR4-NOT TRANSCRIPTION COMPLEX SUBUNIT"/>
    <property type="match status" value="1"/>
</dbReference>
<sequence length="327" mass="38446">MSFSILLFRYLLFYDMTYNRSVPGNQFYIGPSDFNHSSLRFQVVDVWAENLYEEFFKMVKAVDNFKIVAMDTEYPGNVVTVPSNNKDRNYYTYTNVAANVNLMKLIQLGFSFFDENGDQPQQATTWQFNLKFSLISDMSSDTSINMLMEHGFVFDQYAEHGIDHNVFTELLYYSGLLMNPEIRWITFHGIPDFCYLIKMLINTHLPHQEDSFTPLLNTFFPRVYDLKYMMRDCRNINGGLETICSQLQIYRRGGMHHAGSDSFMTGVVFFVMHERFFEDQINEEKYCGRLFSCENQYPLEYLKNHYGCADPPKVFHLRTNKKVISTT</sequence>
<evidence type="ECO:0000256" key="11">
    <source>
        <dbReference type="ARBA" id="ARBA00022884"/>
    </source>
</evidence>
<comment type="subcellular location">
    <subcellularLocation>
        <location evidence="3">Cytoplasm</location>
    </subcellularLocation>
    <subcellularLocation>
        <location evidence="2">Nucleus</location>
    </subcellularLocation>
</comment>
<dbReference type="InterPro" id="IPR036397">
    <property type="entry name" value="RNaseH_sf"/>
</dbReference>
<evidence type="ECO:0000313" key="17">
    <source>
        <dbReference type="Proteomes" id="UP000031668"/>
    </source>
</evidence>
<proteinExistence type="inferred from homology"/>
<evidence type="ECO:0000256" key="13">
    <source>
        <dbReference type="ARBA" id="ARBA00023163"/>
    </source>
</evidence>
<comment type="similarity">
    <text evidence="4">Belongs to the CAF1 family.</text>
</comment>
<evidence type="ECO:0000256" key="7">
    <source>
        <dbReference type="ARBA" id="ARBA00022722"/>
    </source>
</evidence>
<evidence type="ECO:0000256" key="9">
    <source>
        <dbReference type="ARBA" id="ARBA00022801"/>
    </source>
</evidence>
<dbReference type="GO" id="GO:0046872">
    <property type="term" value="F:metal ion binding"/>
    <property type="evidence" value="ECO:0007669"/>
    <property type="project" value="UniProtKB-KW"/>
</dbReference>
<keyword evidence="6" id="KW-0963">Cytoplasm</keyword>
<dbReference type="OMA" id="RTPNCAS"/>
<keyword evidence="13" id="KW-0804">Transcription</keyword>
<keyword evidence="9" id="KW-0378">Hydrolase</keyword>
<accession>A0A0C2J0Z7</accession>
<evidence type="ECO:0000313" key="16">
    <source>
        <dbReference type="EMBL" id="KII62757.1"/>
    </source>
</evidence>
<evidence type="ECO:0000256" key="8">
    <source>
        <dbReference type="ARBA" id="ARBA00022723"/>
    </source>
</evidence>
<dbReference type="GO" id="GO:0005737">
    <property type="term" value="C:cytoplasm"/>
    <property type="evidence" value="ECO:0007669"/>
    <property type="project" value="UniProtKB-SubCell"/>
</dbReference>
<dbReference type="GO" id="GO:0004535">
    <property type="term" value="F:poly(A)-specific ribonuclease activity"/>
    <property type="evidence" value="ECO:0007669"/>
    <property type="project" value="UniProtKB-EC"/>
</dbReference>
<dbReference type="EMBL" id="JWZT01004873">
    <property type="protein sequence ID" value="KII62757.1"/>
    <property type="molecule type" value="Genomic_DNA"/>
</dbReference>
<dbReference type="GO" id="GO:0030014">
    <property type="term" value="C:CCR4-NOT complex"/>
    <property type="evidence" value="ECO:0007669"/>
    <property type="project" value="InterPro"/>
</dbReference>
<name>A0A0C2J0Z7_THEKT</name>
<organism evidence="16 17">
    <name type="scientific">Thelohanellus kitauei</name>
    <name type="common">Myxosporean</name>
    <dbReference type="NCBI Taxonomy" id="669202"/>
    <lineage>
        <taxon>Eukaryota</taxon>
        <taxon>Metazoa</taxon>
        <taxon>Cnidaria</taxon>
        <taxon>Myxozoa</taxon>
        <taxon>Myxosporea</taxon>
        <taxon>Bivalvulida</taxon>
        <taxon>Platysporina</taxon>
        <taxon>Myxobolidae</taxon>
        <taxon>Thelohanellus</taxon>
    </lineage>
</organism>
<reference evidence="16 17" key="1">
    <citation type="journal article" date="2014" name="Genome Biol. Evol.">
        <title>The genome of the myxosporean Thelohanellus kitauei shows adaptations to nutrient acquisition within its fish host.</title>
        <authorList>
            <person name="Yang Y."/>
            <person name="Xiong J."/>
            <person name="Zhou Z."/>
            <person name="Huo F."/>
            <person name="Miao W."/>
            <person name="Ran C."/>
            <person name="Liu Y."/>
            <person name="Zhang J."/>
            <person name="Feng J."/>
            <person name="Wang M."/>
            <person name="Wang M."/>
            <person name="Wang L."/>
            <person name="Yao B."/>
        </authorList>
    </citation>
    <scope>NUCLEOTIDE SEQUENCE [LARGE SCALE GENOMIC DNA]</scope>
    <source>
        <strain evidence="16">Wuqing</strain>
    </source>
</reference>
<evidence type="ECO:0000256" key="4">
    <source>
        <dbReference type="ARBA" id="ARBA00008372"/>
    </source>
</evidence>
<feature type="signal peptide" evidence="15">
    <location>
        <begin position="1"/>
        <end position="19"/>
    </location>
</feature>
<dbReference type="GO" id="GO:0005634">
    <property type="term" value="C:nucleus"/>
    <property type="evidence" value="ECO:0007669"/>
    <property type="project" value="UniProtKB-SubCell"/>
</dbReference>
<keyword evidence="12" id="KW-0805">Transcription regulation</keyword>
<evidence type="ECO:0000256" key="12">
    <source>
        <dbReference type="ARBA" id="ARBA00023015"/>
    </source>
</evidence>
<protein>
    <recommendedName>
        <fullName evidence="5">poly(A)-specific ribonuclease</fullName>
        <ecNumber evidence="5">3.1.13.4</ecNumber>
    </recommendedName>
</protein>
<evidence type="ECO:0000256" key="10">
    <source>
        <dbReference type="ARBA" id="ARBA00022839"/>
    </source>
</evidence>
<dbReference type="EC" id="3.1.13.4" evidence="5"/>
<keyword evidence="14" id="KW-0539">Nucleus</keyword>
<dbReference type="GO" id="GO:0003723">
    <property type="term" value="F:RNA binding"/>
    <property type="evidence" value="ECO:0007669"/>
    <property type="project" value="UniProtKB-KW"/>
</dbReference>
<dbReference type="Proteomes" id="UP000031668">
    <property type="component" value="Unassembled WGS sequence"/>
</dbReference>
<keyword evidence="10" id="KW-0269">Exonuclease</keyword>
<evidence type="ECO:0000256" key="2">
    <source>
        <dbReference type="ARBA" id="ARBA00004123"/>
    </source>
</evidence>
<keyword evidence="15" id="KW-0732">Signal</keyword>
<evidence type="ECO:0000256" key="5">
    <source>
        <dbReference type="ARBA" id="ARBA00012161"/>
    </source>
</evidence>
<evidence type="ECO:0000256" key="1">
    <source>
        <dbReference type="ARBA" id="ARBA00001663"/>
    </source>
</evidence>
<dbReference type="OrthoDB" id="1164111at2759"/>
<dbReference type="SUPFAM" id="SSF53098">
    <property type="entry name" value="Ribonuclease H-like"/>
    <property type="match status" value="1"/>
</dbReference>
<dbReference type="InterPro" id="IPR006941">
    <property type="entry name" value="RNase_CAF1"/>
</dbReference>
<keyword evidence="8" id="KW-0479">Metal-binding</keyword>
<evidence type="ECO:0000256" key="14">
    <source>
        <dbReference type="ARBA" id="ARBA00023242"/>
    </source>
</evidence>
<dbReference type="InterPro" id="IPR039637">
    <property type="entry name" value="CNOT7/CNOT8/Pop2"/>
</dbReference>
<evidence type="ECO:0000256" key="3">
    <source>
        <dbReference type="ARBA" id="ARBA00004496"/>
    </source>
</evidence>
<gene>
    <name evidence="16" type="ORF">RF11_08933</name>
</gene>